<keyword evidence="16" id="KW-1185">Reference proteome</keyword>
<dbReference type="GO" id="GO:0016887">
    <property type="term" value="F:ATP hydrolysis activity"/>
    <property type="evidence" value="ECO:0007669"/>
    <property type="project" value="InterPro"/>
</dbReference>
<evidence type="ECO:0000256" key="4">
    <source>
        <dbReference type="ARBA" id="ARBA00022741"/>
    </source>
</evidence>
<dbReference type="GO" id="GO:0005524">
    <property type="term" value="F:ATP binding"/>
    <property type="evidence" value="ECO:0007669"/>
    <property type="project" value="UniProtKB-KW"/>
</dbReference>
<dbReference type="Pfam" id="PF02463">
    <property type="entry name" value="SMC_N"/>
    <property type="match status" value="1"/>
</dbReference>
<feature type="coiled-coil region" evidence="12">
    <location>
        <begin position="233"/>
        <end position="270"/>
    </location>
</feature>
<dbReference type="InterPro" id="IPR036277">
    <property type="entry name" value="SMC_hinge_sf"/>
</dbReference>
<keyword evidence="7 12" id="KW-0175">Coiled coil</keyword>
<keyword evidence="3" id="KW-0132">Cell division</keyword>
<dbReference type="Pfam" id="PF06470">
    <property type="entry name" value="SMC_hinge"/>
    <property type="match status" value="1"/>
</dbReference>
<evidence type="ECO:0000256" key="5">
    <source>
        <dbReference type="ARBA" id="ARBA00022776"/>
    </source>
</evidence>
<evidence type="ECO:0000259" key="14">
    <source>
        <dbReference type="SMART" id="SM00968"/>
    </source>
</evidence>
<evidence type="ECO:0000256" key="1">
    <source>
        <dbReference type="ARBA" id="ARBA00004123"/>
    </source>
</evidence>
<evidence type="ECO:0000256" key="7">
    <source>
        <dbReference type="ARBA" id="ARBA00023054"/>
    </source>
</evidence>
<evidence type="ECO:0000256" key="12">
    <source>
        <dbReference type="SAM" id="Coils"/>
    </source>
</evidence>
<feature type="coiled-coil region" evidence="12">
    <location>
        <begin position="1080"/>
        <end position="1146"/>
    </location>
</feature>
<dbReference type="InterPro" id="IPR003395">
    <property type="entry name" value="RecF/RecN/SMC_N"/>
</dbReference>
<comment type="subcellular location">
    <subcellularLocation>
        <location evidence="1 11">Nucleus</location>
    </subcellularLocation>
</comment>
<evidence type="ECO:0000313" key="15">
    <source>
        <dbReference type="EMBL" id="GFH48738.1"/>
    </source>
</evidence>
<feature type="region of interest" description="Disordered" evidence="13">
    <location>
        <begin position="1013"/>
        <end position="1065"/>
    </location>
</feature>
<feature type="coiled-coil region" evidence="12">
    <location>
        <begin position="374"/>
        <end position="537"/>
    </location>
</feature>
<comment type="similarity">
    <text evidence="2">Belongs to the SMC family. SMC4 subfamily.</text>
</comment>
<reference evidence="15 16" key="1">
    <citation type="journal article" date="2021" name="Sci. Rep.">
        <title>The genome of the diatom Chaetoceros tenuissimus carries an ancient integrated fragment of an extant virus.</title>
        <authorList>
            <person name="Hongo Y."/>
            <person name="Kimura K."/>
            <person name="Takaki Y."/>
            <person name="Yoshida Y."/>
            <person name="Baba S."/>
            <person name="Kobayashi G."/>
            <person name="Nagasaki K."/>
            <person name="Hano T."/>
            <person name="Tomaru Y."/>
        </authorList>
    </citation>
    <scope>NUCLEOTIDE SEQUENCE [LARGE SCALE GENOMIC DNA]</scope>
    <source>
        <strain evidence="15 16">NIES-3715</strain>
    </source>
</reference>
<dbReference type="InterPro" id="IPR027417">
    <property type="entry name" value="P-loop_NTPase"/>
</dbReference>
<name>A0AAD3H3I0_9STRA</name>
<dbReference type="InterPro" id="IPR010935">
    <property type="entry name" value="SMC_hinge"/>
</dbReference>
<feature type="coiled-coil region" evidence="12">
    <location>
        <begin position="314"/>
        <end position="348"/>
    </location>
</feature>
<sequence length="1340" mass="151045">MDASMEMTSPSSPAPQESNSPMTNSPSPEENASPQRLIITKMILENFKSYAGEKTIGPFHKCFSSVVGPNGSGKSNVIDAMLFVFGKRAKKLRLNKVSELIHNSAAFKDSPLQYARVSVYFQEIIDTGDGDQDYRVVPKSEIVVTRIAKRDNSSQYKLDGKNCSFRQVATYLNSKGIDLDNNRFLILQGEVEMISMMPPKGKTENDEGLLEYLEDIIGSNQYVDQTNEAALKVEELTEHRQEKLNRVKAVEKEKQSLEGAKLEAEGLLSKDRDIRRKKNILFQIQKHNCSKEKQKDLEQKAVFESQIEENIVKLAAAKKRAEEIETGISEQTREYDRVHAELVKTKEEFTSYERKDIQMREEMKHLKTNKKKIATKVQKEAAKEAAALQKIEEAKENIPLLEEEIERLNAVKVEEDAKLEEIFEETKEVTEKLREKLQKKTQELSPVTQERAVFQAALDTATTEVKLLEDSTTRAKAQVEAAEKELNSLDSKQETLKKKVDEYEKEVLDGKQRIDDAKKEEENLAELEKDLAKKYSTLTTQAEEAKAALQHEVTRSKAVRGILKAARKGGELSGVGILGRLGDLATISDQYDVAISTACGFLDHIVVQTTAGAQRCLAYLRQNNLGRANFIPLDKMKKGAHDRVVETPENAPRLFDLITPSNFAVTPALYLGVGNTLVAPDLETATRWAYDFGKRWRVVTLDGNLIEMSGTMQGGGKSVRRGGMRFTNSSNEGFSNEILSDGSQAQSAELEARAQKVFEDLKKCRSDRRNLNSEIRELQKRIKSLTVQIPKLKLQVESCDTTRQELTLRLPDLRSQCELSSEDVEKLSKLSKKVEKCKLDMASCSMLASKLETEVANLQKSILDAGGSRLKKQQKSCEKVLSDLNEATKKLSSCKVTITSSQKAADKAKMAKENSEKEFETTKEALSKMKDEFKSLEEEALAVMQAYEKVQELESEKKASLESVLKEVEALRKVESEIKCNEVELVAKKDACEKSISENDKRIEHWNREIKNLQKEEDNDDEYDLSDDECEEETVQKRSVEEPSQDAEMEEVSGESGAKTSEKESALPTFSAVALDQYDIFEVKDDIDTLEIEREKMAKNANMTAIAEYRKKEADYLARVAELDEVTEARNQARNVHEDLRRLRLEKFMDGFGQITLKLKEMYQMITLGGDAELELVDSLDPFSEGIVFSVRPPKKSWKNISNLSGGEKTLSSLALVFALHHYKPTPLYVMDEIDAALDFRNVSIVANYIKERTKNAQFIIISLRNNMFELADRLVGIYKTNNCTKSITIDPKSFSNQGSASLSKTPILVEKTNKTIASTKEKILDSRSEVGDENMMELL</sequence>
<protein>
    <recommendedName>
        <fullName evidence="11">Structural maintenance of chromosomes protein</fullName>
    </recommendedName>
</protein>
<dbReference type="SUPFAM" id="SSF75553">
    <property type="entry name" value="Smc hinge domain"/>
    <property type="match status" value="1"/>
</dbReference>
<dbReference type="GO" id="GO:0051301">
    <property type="term" value="P:cell division"/>
    <property type="evidence" value="ECO:0007669"/>
    <property type="project" value="UniProtKB-KW"/>
</dbReference>
<dbReference type="Proteomes" id="UP001054902">
    <property type="component" value="Unassembled WGS sequence"/>
</dbReference>
<feature type="coiled-coil region" evidence="12">
    <location>
        <begin position="761"/>
        <end position="795"/>
    </location>
</feature>
<evidence type="ECO:0000256" key="2">
    <source>
        <dbReference type="ARBA" id="ARBA00006005"/>
    </source>
</evidence>
<dbReference type="FunFam" id="3.40.50.300:FF:000585">
    <property type="entry name" value="Structural maintenance of chromosomes 4"/>
    <property type="match status" value="1"/>
</dbReference>
<dbReference type="GO" id="GO:0005634">
    <property type="term" value="C:nucleus"/>
    <property type="evidence" value="ECO:0007669"/>
    <property type="project" value="UniProtKB-SubCell"/>
</dbReference>
<dbReference type="PANTHER" id="PTHR18937:SF172">
    <property type="entry name" value="STRUCTURAL MAINTENANCE OF CHROMOSOMES PROTEIN"/>
    <property type="match status" value="1"/>
</dbReference>
<dbReference type="PANTHER" id="PTHR18937">
    <property type="entry name" value="STRUCTURAL MAINTENANCE OF CHROMOSOMES SMC FAMILY MEMBER"/>
    <property type="match status" value="1"/>
</dbReference>
<dbReference type="GO" id="GO:0000796">
    <property type="term" value="C:condensin complex"/>
    <property type="evidence" value="ECO:0007669"/>
    <property type="project" value="TreeGrafter"/>
</dbReference>
<evidence type="ECO:0000256" key="11">
    <source>
        <dbReference type="PIRNR" id="PIRNR005719"/>
    </source>
</evidence>
<keyword evidence="4" id="KW-0547">Nucleotide-binding</keyword>
<dbReference type="EMBL" id="BLLK01000029">
    <property type="protein sequence ID" value="GFH48738.1"/>
    <property type="molecule type" value="Genomic_DNA"/>
</dbReference>
<evidence type="ECO:0000256" key="6">
    <source>
        <dbReference type="ARBA" id="ARBA00022840"/>
    </source>
</evidence>
<proteinExistence type="inferred from homology"/>
<evidence type="ECO:0000256" key="13">
    <source>
        <dbReference type="SAM" id="MobiDB-lite"/>
    </source>
</evidence>
<feature type="coiled-coil region" evidence="12">
    <location>
        <begin position="870"/>
        <end position="963"/>
    </location>
</feature>
<evidence type="ECO:0000256" key="3">
    <source>
        <dbReference type="ARBA" id="ARBA00022618"/>
    </source>
</evidence>
<dbReference type="Gene3D" id="3.30.70.1620">
    <property type="match status" value="1"/>
</dbReference>
<keyword evidence="8" id="KW-0226">DNA condensation</keyword>
<evidence type="ECO:0000256" key="8">
    <source>
        <dbReference type="ARBA" id="ARBA00023067"/>
    </source>
</evidence>
<dbReference type="InterPro" id="IPR024704">
    <property type="entry name" value="SMC"/>
</dbReference>
<dbReference type="PIRSF" id="PIRSF005719">
    <property type="entry name" value="SMC"/>
    <property type="match status" value="1"/>
</dbReference>
<accession>A0AAD3H3I0</accession>
<dbReference type="Gene3D" id="1.10.287.1490">
    <property type="match status" value="1"/>
</dbReference>
<comment type="caution">
    <text evidence="15">The sequence shown here is derived from an EMBL/GenBank/DDBJ whole genome shotgun (WGS) entry which is preliminary data.</text>
</comment>
<keyword evidence="10" id="KW-0131">Cell cycle</keyword>
<gene>
    <name evidence="15" type="ORF">CTEN210_05214</name>
</gene>
<dbReference type="GO" id="GO:0007076">
    <property type="term" value="P:mitotic chromosome condensation"/>
    <property type="evidence" value="ECO:0007669"/>
    <property type="project" value="TreeGrafter"/>
</dbReference>
<feature type="region of interest" description="Disordered" evidence="13">
    <location>
        <begin position="1"/>
        <end position="32"/>
    </location>
</feature>
<evidence type="ECO:0000256" key="9">
    <source>
        <dbReference type="ARBA" id="ARBA00023242"/>
    </source>
</evidence>
<keyword evidence="6" id="KW-0067">ATP-binding</keyword>
<evidence type="ECO:0000313" key="16">
    <source>
        <dbReference type="Proteomes" id="UP001054902"/>
    </source>
</evidence>
<dbReference type="Gene3D" id="1.20.1060.20">
    <property type="match status" value="1"/>
</dbReference>
<keyword evidence="5" id="KW-0498">Mitosis</keyword>
<dbReference type="Gene3D" id="3.40.50.300">
    <property type="entry name" value="P-loop containing nucleotide triphosphate hydrolases"/>
    <property type="match status" value="2"/>
</dbReference>
<feature type="compositionally biased region" description="Acidic residues" evidence="13">
    <location>
        <begin position="1043"/>
        <end position="1053"/>
    </location>
</feature>
<dbReference type="FunFam" id="3.40.50.300:FF:000481">
    <property type="entry name" value="Structural maintenance of chromosomes 4"/>
    <property type="match status" value="1"/>
</dbReference>
<keyword evidence="9 11" id="KW-0539">Nucleus</keyword>
<dbReference type="SUPFAM" id="SSF52540">
    <property type="entry name" value="P-loop containing nucleoside triphosphate hydrolases"/>
    <property type="match status" value="1"/>
</dbReference>
<dbReference type="SMART" id="SM00968">
    <property type="entry name" value="SMC_hinge"/>
    <property type="match status" value="1"/>
</dbReference>
<feature type="domain" description="SMC hinge" evidence="14">
    <location>
        <begin position="575"/>
        <end position="689"/>
    </location>
</feature>
<feature type="compositionally biased region" description="Acidic residues" evidence="13">
    <location>
        <begin position="1017"/>
        <end position="1033"/>
    </location>
</feature>
<organism evidence="15 16">
    <name type="scientific">Chaetoceros tenuissimus</name>
    <dbReference type="NCBI Taxonomy" id="426638"/>
    <lineage>
        <taxon>Eukaryota</taxon>
        <taxon>Sar</taxon>
        <taxon>Stramenopiles</taxon>
        <taxon>Ochrophyta</taxon>
        <taxon>Bacillariophyta</taxon>
        <taxon>Coscinodiscophyceae</taxon>
        <taxon>Chaetocerotophycidae</taxon>
        <taxon>Chaetocerotales</taxon>
        <taxon>Chaetocerotaceae</taxon>
        <taxon>Chaetoceros</taxon>
    </lineage>
</organism>
<evidence type="ECO:0000256" key="10">
    <source>
        <dbReference type="ARBA" id="ARBA00023306"/>
    </source>
</evidence>